<comment type="caution">
    <text evidence="2">The sequence shown here is derived from an EMBL/GenBank/DDBJ whole genome shotgun (WGS) entry which is preliminary data.</text>
</comment>
<accession>A0A1V6PGI8</accession>
<dbReference type="STRING" id="69771.A0A1V6PGI8"/>
<dbReference type="InterPro" id="IPR038846">
    <property type="entry name" value="RPC9"/>
</dbReference>
<dbReference type="EMBL" id="MDYL01000005">
    <property type="protein sequence ID" value="OQD75923.1"/>
    <property type="molecule type" value="Genomic_DNA"/>
</dbReference>
<gene>
    <name evidence="2" type="ORF">PENDEC_c005G01416</name>
</gene>
<dbReference type="GO" id="GO:0005666">
    <property type="term" value="C:RNA polymerase III complex"/>
    <property type="evidence" value="ECO:0007669"/>
    <property type="project" value="InterPro"/>
</dbReference>
<dbReference type="OrthoDB" id="1746530at2759"/>
<feature type="compositionally biased region" description="Low complexity" evidence="1">
    <location>
        <begin position="77"/>
        <end position="86"/>
    </location>
</feature>
<sequence length="231" mass="25311">MRILDPQSAILTNIEVLAYLNANPPHRVPPRPPNFRGQWVPSPDLRDHNTVVKEIHNYVSRISPHLLKYPRHAPRPSSSQSQSQSQAAMTGTMRPSAAEPDPSTTPPTTSNEPTPMDHALHDLIIKLQPYGLTKAEVVMILNLGLGLTSPVDAENRNAEGYVNGDGGMEVDEEHTNGVDAGENGEGEDDYSAMALFDTVVEEREDRIADEDVSVILSIIKETLTEDYGEGL</sequence>
<evidence type="ECO:0008006" key="4">
    <source>
        <dbReference type="Google" id="ProtNLM"/>
    </source>
</evidence>
<name>A0A1V6PGI8_PENDC</name>
<dbReference type="GO" id="GO:0006384">
    <property type="term" value="P:transcription initiation at RNA polymerase III promoter"/>
    <property type="evidence" value="ECO:0007669"/>
    <property type="project" value="InterPro"/>
</dbReference>
<organism evidence="2 3">
    <name type="scientific">Penicillium decumbens</name>
    <dbReference type="NCBI Taxonomy" id="69771"/>
    <lineage>
        <taxon>Eukaryota</taxon>
        <taxon>Fungi</taxon>
        <taxon>Dikarya</taxon>
        <taxon>Ascomycota</taxon>
        <taxon>Pezizomycotina</taxon>
        <taxon>Eurotiomycetes</taxon>
        <taxon>Eurotiomycetidae</taxon>
        <taxon>Eurotiales</taxon>
        <taxon>Aspergillaceae</taxon>
        <taxon>Penicillium</taxon>
    </lineage>
</organism>
<evidence type="ECO:0000313" key="3">
    <source>
        <dbReference type="Proteomes" id="UP000191522"/>
    </source>
</evidence>
<evidence type="ECO:0000313" key="2">
    <source>
        <dbReference type="EMBL" id="OQD75923.1"/>
    </source>
</evidence>
<dbReference type="Proteomes" id="UP000191522">
    <property type="component" value="Unassembled WGS sequence"/>
</dbReference>
<feature type="compositionally biased region" description="Low complexity" evidence="1">
    <location>
        <begin position="95"/>
        <end position="114"/>
    </location>
</feature>
<dbReference type="OMA" id="GNWAPSP"/>
<proteinExistence type="predicted"/>
<reference evidence="3" key="1">
    <citation type="journal article" date="2017" name="Nat. Microbiol.">
        <title>Global analysis of biosynthetic gene clusters reveals vast potential of secondary metabolite production in Penicillium species.</title>
        <authorList>
            <person name="Nielsen J.C."/>
            <person name="Grijseels S."/>
            <person name="Prigent S."/>
            <person name="Ji B."/>
            <person name="Dainat J."/>
            <person name="Nielsen K.F."/>
            <person name="Frisvad J.C."/>
            <person name="Workman M."/>
            <person name="Nielsen J."/>
        </authorList>
    </citation>
    <scope>NUCLEOTIDE SEQUENCE [LARGE SCALE GENOMIC DNA]</scope>
    <source>
        <strain evidence="3">IBT 11843</strain>
    </source>
</reference>
<dbReference type="PANTHER" id="PTHR15561">
    <property type="entry name" value="CALCITONIN GENE-RELATED PEPTIDE-RECEPTOR COMPONENT PROTEIN"/>
    <property type="match status" value="1"/>
</dbReference>
<evidence type="ECO:0000256" key="1">
    <source>
        <dbReference type="SAM" id="MobiDB-lite"/>
    </source>
</evidence>
<dbReference type="PANTHER" id="PTHR15561:SF0">
    <property type="entry name" value="DNA-DIRECTED RNA POLYMERASE III SUBUNIT RPC9"/>
    <property type="match status" value="1"/>
</dbReference>
<feature type="region of interest" description="Disordered" evidence="1">
    <location>
        <begin position="68"/>
        <end position="116"/>
    </location>
</feature>
<protein>
    <recommendedName>
        <fullName evidence="4">DNA-directed RNA polymerase III subunit RPC9</fullName>
    </recommendedName>
</protein>
<keyword evidence="3" id="KW-1185">Reference proteome</keyword>
<dbReference type="AlphaFoldDB" id="A0A1V6PGI8"/>